<dbReference type="Proteomes" id="UP000596355">
    <property type="component" value="Segment"/>
</dbReference>
<evidence type="ECO:0000313" key="3">
    <source>
        <dbReference type="Proteomes" id="UP000596355"/>
    </source>
</evidence>
<dbReference type="EMBL" id="MW435853">
    <property type="protein sequence ID" value="QQV92602.1"/>
    <property type="molecule type" value="Genomic_DNA"/>
</dbReference>
<organism evidence="2 3">
    <name type="scientific">Streptomyces phage MeganTheeKilla</name>
    <dbReference type="NCBI Taxonomy" id="2801897"/>
    <lineage>
        <taxon>Viruses</taxon>
        <taxon>Duplodnaviria</taxon>
        <taxon>Heunggongvirae</taxon>
        <taxon>Uroviricota</taxon>
        <taxon>Caudoviricetes</taxon>
        <taxon>Stanwilliamsviridae</taxon>
        <taxon>Loccivirinae</taxon>
        <taxon>Gilsonvirus</taxon>
        <taxon>Gilsonvirus gilson</taxon>
    </lineage>
</organism>
<dbReference type="Pfam" id="PF26096">
    <property type="entry name" value="DUF8033"/>
    <property type="match status" value="1"/>
</dbReference>
<gene>
    <name evidence="2" type="primary">266</name>
    <name evidence="2" type="ORF">SEA_MEGANTHEEKILLA_266</name>
</gene>
<proteinExistence type="predicted"/>
<accession>A0A7U0GCE9</accession>
<reference evidence="2 3" key="1">
    <citation type="submission" date="2021-01" db="EMBL/GenBank/DDBJ databases">
        <authorList>
            <person name="Olabode J."/>
            <person name="Purtell M.C."/>
            <person name="Talati K."/>
            <person name="Shaffer C.D."/>
            <person name="Weston-Hafer K.A."/>
            <person name="Garlena R.A."/>
            <person name="Russell D.A."/>
            <person name="Pope W.H."/>
            <person name="Jacobs-Sera D."/>
            <person name="Hatfull G.F."/>
        </authorList>
    </citation>
    <scope>NUCLEOTIDE SEQUENCE [LARGE SCALE GENOMIC DNA]</scope>
</reference>
<protein>
    <recommendedName>
        <fullName evidence="1">DUF8033 domain-containing protein</fullName>
    </recommendedName>
</protein>
<sequence>MMVKLGMYGKGRTSWIDFRDVILSGEAFTISSGTFYGGPVRPGQAAHLEMGRMPNNEREVFRALASEIDYVIYSYATPIAWHEKGADVWHLTEAGHSNSTKRHKGKLCGLPF</sequence>
<evidence type="ECO:0000259" key="1">
    <source>
        <dbReference type="Pfam" id="PF26096"/>
    </source>
</evidence>
<dbReference type="InterPro" id="IPR058346">
    <property type="entry name" value="DUF8033"/>
</dbReference>
<feature type="domain" description="DUF8033" evidence="1">
    <location>
        <begin position="4"/>
        <end position="107"/>
    </location>
</feature>
<evidence type="ECO:0000313" key="2">
    <source>
        <dbReference type="EMBL" id="QQV92602.1"/>
    </source>
</evidence>
<name>A0A7U0GCE9_9CAUD</name>